<dbReference type="InterPro" id="IPR012337">
    <property type="entry name" value="RNaseH-like_sf"/>
</dbReference>
<dbReference type="SUPFAM" id="SSF140996">
    <property type="entry name" value="Hermes dimerisation domain"/>
    <property type="match status" value="1"/>
</dbReference>
<accession>A0A7J5YVN7</accession>
<sequence>MPETSPWSIARRTKLQPEKLHSMTRKVTKYIVKDMAPLTTISSPHFREMLDEFDNRWKAPNRDTLANTLIPSWYDEEKSKLIRDIARSQFVAITSDGWTSVATDHFLTFTAHFIVDWKLLSRVLRTKAVFVPQTGENVAVEIEDCLADFGLKDKVSMITVDNAANMEVAAEKAGIMKLGCFAHTLNLAAQKAVDNPEVARWKGRIRTIISWFRSINMGKVVLREKQKLLGLPDHLLILDVKTRWNSTHDMMVRFLEQYPALLSACRDERIRKSPESERLDKISDEDIGKAEEFCAVMKILLSCTVAMSKEKQPTAGLIIPILKKLEKWMTIKPNDSRFTKEIKSSVSSSLAKRYQEAAALDPRFKGTVTHDDAVWERLAALVNRDNIGTCAIQQEPAGCESDCAAGNSEELEKPSKIRKSGLAELFEEEDEVLITHVEAPESDHMRAFKEVEDYRATRGITSDMDPLIFGKPISFAVSFGNQVPLCTGKQRAKREMFSSAGERSPFSQLCWKCLIVSTEGNSFLFVPEITKRLRRNTGISIKTPRVVLRIFTIIGEHLKKKSYSWNCDSKCGVGLFDLMQEALT</sequence>
<dbReference type="Proteomes" id="UP000518266">
    <property type="component" value="Unassembled WGS sequence"/>
</dbReference>
<dbReference type="EMBL" id="JAAKFY010000009">
    <property type="protein sequence ID" value="KAF3852891.1"/>
    <property type="molecule type" value="Genomic_DNA"/>
</dbReference>
<evidence type="ECO:0000313" key="1">
    <source>
        <dbReference type="EMBL" id="KAF3852891.1"/>
    </source>
</evidence>
<protein>
    <submittedName>
        <fullName evidence="1">Uncharacterized protein</fullName>
    </submittedName>
</protein>
<organism evidence="1 2">
    <name type="scientific">Dissostichus mawsoni</name>
    <name type="common">Antarctic cod</name>
    <dbReference type="NCBI Taxonomy" id="36200"/>
    <lineage>
        <taxon>Eukaryota</taxon>
        <taxon>Metazoa</taxon>
        <taxon>Chordata</taxon>
        <taxon>Craniata</taxon>
        <taxon>Vertebrata</taxon>
        <taxon>Euteleostomi</taxon>
        <taxon>Actinopterygii</taxon>
        <taxon>Neopterygii</taxon>
        <taxon>Teleostei</taxon>
        <taxon>Neoteleostei</taxon>
        <taxon>Acanthomorphata</taxon>
        <taxon>Eupercaria</taxon>
        <taxon>Perciformes</taxon>
        <taxon>Notothenioidei</taxon>
        <taxon>Nototheniidae</taxon>
        <taxon>Dissostichus</taxon>
    </lineage>
</organism>
<dbReference type="InterPro" id="IPR052035">
    <property type="entry name" value="ZnF_BED_domain_contain"/>
</dbReference>
<proteinExistence type="predicted"/>
<dbReference type="PANTHER" id="PTHR46481">
    <property type="entry name" value="ZINC FINGER BED DOMAIN-CONTAINING PROTEIN 4"/>
    <property type="match status" value="1"/>
</dbReference>
<keyword evidence="2" id="KW-1185">Reference proteome</keyword>
<dbReference type="PANTHER" id="PTHR46481:SF4">
    <property type="entry name" value="ZINC FINGER BED DOMAIN-CONTAINING PROTEIN 4"/>
    <property type="match status" value="1"/>
</dbReference>
<gene>
    <name evidence="1" type="ORF">F7725_006246</name>
</gene>
<dbReference type="OrthoDB" id="10050977at2759"/>
<reference evidence="1 2" key="1">
    <citation type="submission" date="2020-03" db="EMBL/GenBank/DDBJ databases">
        <title>Dissostichus mawsoni Genome sequencing and assembly.</title>
        <authorList>
            <person name="Park H."/>
        </authorList>
    </citation>
    <scope>NUCLEOTIDE SEQUENCE [LARGE SCALE GENOMIC DNA]</scope>
    <source>
        <strain evidence="1">DM0001</strain>
        <tissue evidence="1">Muscle</tissue>
    </source>
</reference>
<dbReference type="SUPFAM" id="SSF53098">
    <property type="entry name" value="Ribonuclease H-like"/>
    <property type="match status" value="1"/>
</dbReference>
<name>A0A7J5YVN7_DISMA</name>
<evidence type="ECO:0000313" key="2">
    <source>
        <dbReference type="Proteomes" id="UP000518266"/>
    </source>
</evidence>
<dbReference type="AlphaFoldDB" id="A0A7J5YVN7"/>
<comment type="caution">
    <text evidence="1">The sequence shown here is derived from an EMBL/GenBank/DDBJ whole genome shotgun (WGS) entry which is preliminary data.</text>
</comment>